<dbReference type="OrthoDB" id="9787292at2"/>
<dbReference type="AlphaFoldDB" id="B0T986"/>
<dbReference type="EMBL" id="CP000928">
    <property type="protein sequence ID" value="ABZ74261.1"/>
    <property type="molecule type" value="Genomic_DNA"/>
</dbReference>
<dbReference type="InterPro" id="IPR051783">
    <property type="entry name" value="NAD(P)-dependent_oxidoreduct"/>
</dbReference>
<dbReference type="KEGG" id="cak:Caul_5141"/>
<keyword evidence="2" id="KW-0614">Plasmid</keyword>
<accession>B0T986</accession>
<dbReference type="HOGENOM" id="CLU_007383_12_3_5"/>
<evidence type="ECO:0000259" key="1">
    <source>
        <dbReference type="Pfam" id="PF01370"/>
    </source>
</evidence>
<sequence length="299" mass="31100">MTIFVVGATGYIAGAVIQKLQAAGHQVLGQTRSAEKAKALEALGVTPLVGDLTDAELLASGVAASQAVISLADSDSLPLAQGLISAMAQSGKTLIHTSGSSIVVDDARGAFASDATFDDDAPFTPMDHRLPRVAVDRAIRLAGIEQGLRTAVICPTMVYGQGPGVHGVSDQIPKIAAKSLERGAGVYVGQGQNIWSNVHVDDLADLFLLALERAPSGAFFFAENGEASLKSVAEAVSRQLGLDGRTESWDLAEAEAELGPWPRVALATNCRVRATNARRALGWTPRGPALQDAVLVTRA</sequence>
<protein>
    <submittedName>
        <fullName evidence="2">NAD-dependent epimerase/dehydratase</fullName>
    </submittedName>
</protein>
<evidence type="ECO:0000313" key="2">
    <source>
        <dbReference type="EMBL" id="ABZ74261.1"/>
    </source>
</evidence>
<dbReference type="GO" id="GO:0005737">
    <property type="term" value="C:cytoplasm"/>
    <property type="evidence" value="ECO:0007669"/>
    <property type="project" value="TreeGrafter"/>
</dbReference>
<proteinExistence type="predicted"/>
<feature type="domain" description="NAD-dependent epimerase/dehydratase" evidence="1">
    <location>
        <begin position="3"/>
        <end position="214"/>
    </location>
</feature>
<name>B0T986_CAUSK</name>
<organism evidence="2">
    <name type="scientific">Caulobacter sp. (strain K31)</name>
    <dbReference type="NCBI Taxonomy" id="366602"/>
    <lineage>
        <taxon>Bacteria</taxon>
        <taxon>Pseudomonadati</taxon>
        <taxon>Pseudomonadota</taxon>
        <taxon>Alphaproteobacteria</taxon>
        <taxon>Caulobacterales</taxon>
        <taxon>Caulobacteraceae</taxon>
        <taxon>Caulobacter</taxon>
    </lineage>
</organism>
<dbReference type="PANTHER" id="PTHR48079">
    <property type="entry name" value="PROTEIN YEEZ"/>
    <property type="match status" value="1"/>
</dbReference>
<geneLocation type="plasmid" evidence="2">
    <name>pCAUL01</name>
</geneLocation>
<dbReference type="Pfam" id="PF01370">
    <property type="entry name" value="Epimerase"/>
    <property type="match status" value="1"/>
</dbReference>
<reference evidence="2" key="1">
    <citation type="submission" date="2008-01" db="EMBL/GenBank/DDBJ databases">
        <title>Complete sequence of plasmid1 pCAUL01 of Caulobacter sp. K31.</title>
        <authorList>
            <consortium name="US DOE Joint Genome Institute"/>
            <person name="Copeland A."/>
            <person name="Lucas S."/>
            <person name="Lapidus A."/>
            <person name="Barry K."/>
            <person name="Glavina del Rio T."/>
            <person name="Dalin E."/>
            <person name="Tice H."/>
            <person name="Pitluck S."/>
            <person name="Bruce D."/>
            <person name="Goodwin L."/>
            <person name="Thompson L.S."/>
            <person name="Brettin T."/>
            <person name="Detter J.C."/>
            <person name="Han C."/>
            <person name="Schmutz J."/>
            <person name="Larimer F."/>
            <person name="Land M."/>
            <person name="Hauser L."/>
            <person name="Kyrpides N."/>
            <person name="Kim E."/>
            <person name="Stephens C."/>
            <person name="Richardson P."/>
        </authorList>
    </citation>
    <scope>NUCLEOTIDE SEQUENCE [LARGE SCALE GENOMIC DNA]</scope>
    <source>
        <strain evidence="2">K31</strain>
        <plasmid evidence="2">pCAUL01</plasmid>
    </source>
</reference>
<dbReference type="PANTHER" id="PTHR48079:SF6">
    <property type="entry name" value="NAD(P)-BINDING DOMAIN-CONTAINING PROTEIN-RELATED"/>
    <property type="match status" value="1"/>
</dbReference>
<dbReference type="InterPro" id="IPR036291">
    <property type="entry name" value="NAD(P)-bd_dom_sf"/>
</dbReference>
<gene>
    <name evidence="2" type="ordered locus">Caul_5141</name>
</gene>
<dbReference type="InterPro" id="IPR001509">
    <property type="entry name" value="Epimerase_deHydtase"/>
</dbReference>
<dbReference type="GO" id="GO:0004029">
    <property type="term" value="F:aldehyde dehydrogenase (NAD+) activity"/>
    <property type="evidence" value="ECO:0007669"/>
    <property type="project" value="TreeGrafter"/>
</dbReference>
<dbReference type="SUPFAM" id="SSF51735">
    <property type="entry name" value="NAD(P)-binding Rossmann-fold domains"/>
    <property type="match status" value="1"/>
</dbReference>
<dbReference type="Gene3D" id="3.40.50.720">
    <property type="entry name" value="NAD(P)-binding Rossmann-like Domain"/>
    <property type="match status" value="1"/>
</dbReference>